<evidence type="ECO:0000313" key="1">
    <source>
        <dbReference type="EMBL" id="QPB07324.1"/>
    </source>
</evidence>
<organism evidence="1 2">
    <name type="scientific">Pseudomonas phage BUCT553</name>
    <dbReference type="NCBI Taxonomy" id="2776766"/>
    <lineage>
        <taxon>Viruses</taxon>
        <taxon>Duplodnaviria</taxon>
        <taxon>Heunggongvirae</taxon>
        <taxon>Uroviricota</taxon>
        <taxon>Caudoviricetes</taxon>
        <taxon>Autographivirales</taxon>
        <taxon>Autosignataviridae</taxon>
        <taxon>Colwellvirinae</taxon>
        <taxon>Nerthusvirus</taxon>
        <taxon>Nerthusvirus BUCT553</taxon>
    </lineage>
</organism>
<dbReference type="SUPFAM" id="SSF52540">
    <property type="entry name" value="P-loop containing nucleoside triphosphate hydrolases"/>
    <property type="match status" value="1"/>
</dbReference>
<dbReference type="InterPro" id="IPR027417">
    <property type="entry name" value="P-loop_NTPase"/>
</dbReference>
<evidence type="ECO:0000313" key="2">
    <source>
        <dbReference type="Proteomes" id="UP000663561"/>
    </source>
</evidence>
<dbReference type="Proteomes" id="UP000663561">
    <property type="component" value="Segment"/>
</dbReference>
<accession>A0A873WDD4</accession>
<keyword evidence="2" id="KW-1185">Reference proteome</keyword>
<dbReference type="EMBL" id="MT941682">
    <property type="protein sequence ID" value="QPB07324.1"/>
    <property type="molecule type" value="Genomic_DNA"/>
</dbReference>
<name>A0A873WDD4_9CAUD</name>
<protein>
    <submittedName>
        <fullName evidence="1">Uncharacterized protein</fullName>
    </submittedName>
</protein>
<sequence>MKVVVIGGGRACGKTTLLNQLNIACQGMDVQFVESGDAGEIALEMARLVGGTLEDKAIRLSRIDALEAQLAAAPPDIYLHMHTAPSRQNQRLRTRRGPGDEHWRHADLWNLDLYQRAVIPQLCQKHNTFYFPVTFDRGVSLSDFLPELLNVLK</sequence>
<proteinExistence type="predicted"/>
<reference evidence="1" key="1">
    <citation type="submission" date="2020-08" db="EMBL/GenBank/DDBJ databases">
        <authorList>
            <person name="Hu Y."/>
            <person name="Tong Y."/>
            <person name="Fan H."/>
            <person name="Song L."/>
            <person name="An X."/>
            <person name="Chen R."/>
            <person name="Qin H."/>
        </authorList>
    </citation>
    <scope>NUCLEOTIDE SEQUENCE</scope>
</reference>